<dbReference type="EMBL" id="JBHSWI010000001">
    <property type="protein sequence ID" value="MFC6644351.1"/>
    <property type="molecule type" value="Genomic_DNA"/>
</dbReference>
<evidence type="ECO:0000313" key="3">
    <source>
        <dbReference type="Proteomes" id="UP001596391"/>
    </source>
</evidence>
<organism evidence="2 3">
    <name type="scientific">Granulicella cerasi</name>
    <dbReference type="NCBI Taxonomy" id="741063"/>
    <lineage>
        <taxon>Bacteria</taxon>
        <taxon>Pseudomonadati</taxon>
        <taxon>Acidobacteriota</taxon>
        <taxon>Terriglobia</taxon>
        <taxon>Terriglobales</taxon>
        <taxon>Acidobacteriaceae</taxon>
        <taxon>Granulicella</taxon>
    </lineage>
</organism>
<evidence type="ECO:0000256" key="1">
    <source>
        <dbReference type="SAM" id="SignalP"/>
    </source>
</evidence>
<gene>
    <name evidence="2" type="ORF">ACFQBQ_01830</name>
</gene>
<evidence type="ECO:0000313" key="2">
    <source>
        <dbReference type="EMBL" id="MFC6644351.1"/>
    </source>
</evidence>
<comment type="caution">
    <text evidence="2">The sequence shown here is derived from an EMBL/GenBank/DDBJ whole genome shotgun (WGS) entry which is preliminary data.</text>
</comment>
<keyword evidence="1" id="KW-0732">Signal</keyword>
<keyword evidence="3" id="KW-1185">Reference proteome</keyword>
<accession>A0ABW1Z6R0</accession>
<name>A0ABW1Z6R0_9BACT</name>
<protein>
    <submittedName>
        <fullName evidence="2">Uncharacterized protein</fullName>
    </submittedName>
</protein>
<dbReference type="RefSeq" id="WP_263372286.1">
    <property type="nucleotide sequence ID" value="NZ_JAGSYD010000004.1"/>
</dbReference>
<proteinExistence type="predicted"/>
<sequence>MAAFTPSRLLLATLAVACVFASGCKAREMGVKYADKRAAHVDTTWLLAANACWPDLAHAGYTLGDVKSYLSDPLHFRATFAAYASLSNDELITVAETPVMKAPLPDSGIFNQSQNPVLTRQQALQGNNARGTLVSDTNGIAPQDSLCAIQAGTPVGFR</sequence>
<feature type="chain" id="PRO_5045771631" evidence="1">
    <location>
        <begin position="18"/>
        <end position="158"/>
    </location>
</feature>
<dbReference type="Proteomes" id="UP001596391">
    <property type="component" value="Unassembled WGS sequence"/>
</dbReference>
<feature type="signal peptide" evidence="1">
    <location>
        <begin position="1"/>
        <end position="17"/>
    </location>
</feature>
<reference evidence="3" key="1">
    <citation type="journal article" date="2019" name="Int. J. Syst. Evol. Microbiol.">
        <title>The Global Catalogue of Microorganisms (GCM) 10K type strain sequencing project: providing services to taxonomists for standard genome sequencing and annotation.</title>
        <authorList>
            <consortium name="The Broad Institute Genomics Platform"/>
            <consortium name="The Broad Institute Genome Sequencing Center for Infectious Disease"/>
            <person name="Wu L."/>
            <person name="Ma J."/>
        </authorList>
    </citation>
    <scope>NUCLEOTIDE SEQUENCE [LARGE SCALE GENOMIC DNA]</scope>
    <source>
        <strain evidence="3">CGMCC 1.16026</strain>
    </source>
</reference>